<dbReference type="PANTHER" id="PTHR30146:SF109">
    <property type="entry name" value="HTH-TYPE TRANSCRIPTIONAL REGULATOR GALS"/>
    <property type="match status" value="1"/>
</dbReference>
<gene>
    <name evidence="5" type="ORF">GCM10011386_17250</name>
</gene>
<protein>
    <submittedName>
        <fullName evidence="5">LacI family transcriptional regulator</fullName>
    </submittedName>
</protein>
<keyword evidence="6" id="KW-1185">Reference proteome</keyword>
<dbReference type="CDD" id="cd01392">
    <property type="entry name" value="HTH_LacI"/>
    <property type="match status" value="1"/>
</dbReference>
<keyword evidence="3" id="KW-0804">Transcription</keyword>
<dbReference type="InterPro" id="IPR000843">
    <property type="entry name" value="HTH_LacI"/>
</dbReference>
<dbReference type="Pfam" id="PF13377">
    <property type="entry name" value="Peripla_BP_3"/>
    <property type="match status" value="1"/>
</dbReference>
<dbReference type="SMART" id="SM00354">
    <property type="entry name" value="HTH_LACI"/>
    <property type="match status" value="1"/>
</dbReference>
<evidence type="ECO:0000313" key="5">
    <source>
        <dbReference type="EMBL" id="GGC25800.1"/>
    </source>
</evidence>
<evidence type="ECO:0000259" key="4">
    <source>
        <dbReference type="PROSITE" id="PS50932"/>
    </source>
</evidence>
<reference evidence="6" key="1">
    <citation type="journal article" date="2019" name="Int. J. Syst. Evol. Microbiol.">
        <title>The Global Catalogue of Microorganisms (GCM) 10K type strain sequencing project: providing services to taxonomists for standard genome sequencing and annotation.</title>
        <authorList>
            <consortium name="The Broad Institute Genomics Platform"/>
            <consortium name="The Broad Institute Genome Sequencing Center for Infectious Disease"/>
            <person name="Wu L."/>
            <person name="Ma J."/>
        </authorList>
    </citation>
    <scope>NUCLEOTIDE SEQUENCE [LARGE SCALE GENOMIC DNA]</scope>
    <source>
        <strain evidence="6">CGMCC 1.15342</strain>
    </source>
</reference>
<dbReference type="Pfam" id="PF00356">
    <property type="entry name" value="LacI"/>
    <property type="match status" value="1"/>
</dbReference>
<dbReference type="InterPro" id="IPR046335">
    <property type="entry name" value="LacI/GalR-like_sensor"/>
</dbReference>
<dbReference type="CDD" id="cd06267">
    <property type="entry name" value="PBP1_LacI_sugar_binding-like"/>
    <property type="match status" value="1"/>
</dbReference>
<evidence type="ECO:0000256" key="1">
    <source>
        <dbReference type="ARBA" id="ARBA00023015"/>
    </source>
</evidence>
<dbReference type="EMBL" id="BMIK01000004">
    <property type="protein sequence ID" value="GGC25800.1"/>
    <property type="molecule type" value="Genomic_DNA"/>
</dbReference>
<evidence type="ECO:0000313" key="6">
    <source>
        <dbReference type="Proteomes" id="UP000597338"/>
    </source>
</evidence>
<accession>A0ABQ1LKA9</accession>
<sequence length="350" mass="38625">MPQMTLRDIAYALGLSVSTVSKALRDSYEISKDTKERVIAYARTNHYLPNRMAKSLKEGKSGSIGVVVCSIDNSFVSRMLDGIDGVCAQAGYDIVIMQSKESLVQEKSCLKQLEARGVEGILISPSAETIGFEHLLALRETGMPIVLFDRISERFESDQVGIDNYHAAFQATEHLLANRYRRIAMLNIGLDIPFARLRSAGYLDALKKKHLTYGKQLIRPCWPDTGETLKDRVRASIQSLFELAEPPDALFTATDQLSTLSLSVLHEMGHRIPEDIALIGFSNTELADVLTPPLSTIYQPALEIGRLAAEKLIGLISGRGLSEEYETVILPAQLHIRDSSRPGVKVQVNG</sequence>
<dbReference type="InterPro" id="IPR010982">
    <property type="entry name" value="Lambda_DNA-bd_dom_sf"/>
</dbReference>
<comment type="caution">
    <text evidence="5">The sequence shown here is derived from an EMBL/GenBank/DDBJ whole genome shotgun (WGS) entry which is preliminary data.</text>
</comment>
<dbReference type="Gene3D" id="3.40.50.2300">
    <property type="match status" value="2"/>
</dbReference>
<organism evidence="5 6">
    <name type="scientific">Parapedobacter defluvii</name>
    <dbReference type="NCBI Taxonomy" id="2045106"/>
    <lineage>
        <taxon>Bacteria</taxon>
        <taxon>Pseudomonadati</taxon>
        <taxon>Bacteroidota</taxon>
        <taxon>Sphingobacteriia</taxon>
        <taxon>Sphingobacteriales</taxon>
        <taxon>Sphingobacteriaceae</taxon>
        <taxon>Parapedobacter</taxon>
    </lineage>
</organism>
<feature type="domain" description="HTH lacI-type" evidence="4">
    <location>
        <begin position="4"/>
        <end position="58"/>
    </location>
</feature>
<dbReference type="Gene3D" id="1.10.260.40">
    <property type="entry name" value="lambda repressor-like DNA-binding domains"/>
    <property type="match status" value="1"/>
</dbReference>
<evidence type="ECO:0000256" key="3">
    <source>
        <dbReference type="ARBA" id="ARBA00023163"/>
    </source>
</evidence>
<dbReference type="PROSITE" id="PS50932">
    <property type="entry name" value="HTH_LACI_2"/>
    <property type="match status" value="1"/>
</dbReference>
<dbReference type="InterPro" id="IPR028082">
    <property type="entry name" value="Peripla_BP_I"/>
</dbReference>
<evidence type="ECO:0000256" key="2">
    <source>
        <dbReference type="ARBA" id="ARBA00023125"/>
    </source>
</evidence>
<dbReference type="PANTHER" id="PTHR30146">
    <property type="entry name" value="LACI-RELATED TRANSCRIPTIONAL REPRESSOR"/>
    <property type="match status" value="1"/>
</dbReference>
<dbReference type="SUPFAM" id="SSF53822">
    <property type="entry name" value="Periplasmic binding protein-like I"/>
    <property type="match status" value="1"/>
</dbReference>
<keyword evidence="1" id="KW-0805">Transcription regulation</keyword>
<dbReference type="Proteomes" id="UP000597338">
    <property type="component" value="Unassembled WGS sequence"/>
</dbReference>
<keyword evidence="2" id="KW-0238">DNA-binding</keyword>
<proteinExistence type="predicted"/>
<dbReference type="SUPFAM" id="SSF47413">
    <property type="entry name" value="lambda repressor-like DNA-binding domains"/>
    <property type="match status" value="1"/>
</dbReference>
<name>A0ABQ1LKA9_9SPHI</name>